<keyword evidence="3" id="KW-1185">Reference proteome</keyword>
<comment type="caution">
    <text evidence="2">The sequence shown here is derived from an EMBL/GenBank/DDBJ whole genome shotgun (WGS) entry which is preliminary data.</text>
</comment>
<name>A0AAD7HCM5_9AGAR</name>
<dbReference type="Proteomes" id="UP001215598">
    <property type="component" value="Unassembled WGS sequence"/>
</dbReference>
<organism evidence="2 3">
    <name type="scientific">Mycena metata</name>
    <dbReference type="NCBI Taxonomy" id="1033252"/>
    <lineage>
        <taxon>Eukaryota</taxon>
        <taxon>Fungi</taxon>
        <taxon>Dikarya</taxon>
        <taxon>Basidiomycota</taxon>
        <taxon>Agaricomycotina</taxon>
        <taxon>Agaricomycetes</taxon>
        <taxon>Agaricomycetidae</taxon>
        <taxon>Agaricales</taxon>
        <taxon>Marasmiineae</taxon>
        <taxon>Mycenaceae</taxon>
        <taxon>Mycena</taxon>
    </lineage>
</organism>
<evidence type="ECO:0000313" key="2">
    <source>
        <dbReference type="EMBL" id="KAJ7717338.1"/>
    </source>
</evidence>
<proteinExistence type="predicted"/>
<evidence type="ECO:0000256" key="1">
    <source>
        <dbReference type="SAM" id="MobiDB-lite"/>
    </source>
</evidence>
<feature type="compositionally biased region" description="Polar residues" evidence="1">
    <location>
        <begin position="66"/>
        <end position="80"/>
    </location>
</feature>
<gene>
    <name evidence="2" type="ORF">B0H16DRAFT_1476147</name>
</gene>
<dbReference type="AlphaFoldDB" id="A0AAD7HCM5"/>
<evidence type="ECO:0000313" key="3">
    <source>
        <dbReference type="Proteomes" id="UP001215598"/>
    </source>
</evidence>
<dbReference type="EMBL" id="JARKIB010000278">
    <property type="protein sequence ID" value="KAJ7717338.1"/>
    <property type="molecule type" value="Genomic_DNA"/>
</dbReference>
<sequence length="150" mass="16483">MGFWVYPCLGGTVGFILRASPLPCDLEPAAANETVLVLHSPSWREERDPIAPSVRRHKTLHRLSGSPKSMSSTAELTRSRTPVARTEAREFGLFDVIESGCISWEGKLFKGPYADVHYQTSEAARLLRHIFIAGLIARGTASGVFEEGEV</sequence>
<accession>A0AAD7HCM5</accession>
<feature type="region of interest" description="Disordered" evidence="1">
    <location>
        <begin position="62"/>
        <end position="81"/>
    </location>
</feature>
<reference evidence="2" key="1">
    <citation type="submission" date="2023-03" db="EMBL/GenBank/DDBJ databases">
        <title>Massive genome expansion in bonnet fungi (Mycena s.s.) driven by repeated elements and novel gene families across ecological guilds.</title>
        <authorList>
            <consortium name="Lawrence Berkeley National Laboratory"/>
            <person name="Harder C.B."/>
            <person name="Miyauchi S."/>
            <person name="Viragh M."/>
            <person name="Kuo A."/>
            <person name="Thoen E."/>
            <person name="Andreopoulos B."/>
            <person name="Lu D."/>
            <person name="Skrede I."/>
            <person name="Drula E."/>
            <person name="Henrissat B."/>
            <person name="Morin E."/>
            <person name="Kohler A."/>
            <person name="Barry K."/>
            <person name="LaButti K."/>
            <person name="Morin E."/>
            <person name="Salamov A."/>
            <person name="Lipzen A."/>
            <person name="Mereny Z."/>
            <person name="Hegedus B."/>
            <person name="Baldrian P."/>
            <person name="Stursova M."/>
            <person name="Weitz H."/>
            <person name="Taylor A."/>
            <person name="Grigoriev I.V."/>
            <person name="Nagy L.G."/>
            <person name="Martin F."/>
            <person name="Kauserud H."/>
        </authorList>
    </citation>
    <scope>NUCLEOTIDE SEQUENCE</scope>
    <source>
        <strain evidence="2">CBHHK182m</strain>
    </source>
</reference>
<protein>
    <submittedName>
        <fullName evidence="2">Uncharacterized protein</fullName>
    </submittedName>
</protein>